<dbReference type="InterPro" id="IPR032675">
    <property type="entry name" value="LRR_dom_sf"/>
</dbReference>
<dbReference type="Pfam" id="PF00646">
    <property type="entry name" value="F-box"/>
    <property type="match status" value="1"/>
</dbReference>
<gene>
    <name evidence="2" type="ORF">GALMADRAFT_225197</name>
</gene>
<reference evidence="3" key="1">
    <citation type="journal article" date="2014" name="Proc. Natl. Acad. Sci. U.S.A.">
        <title>Extensive sampling of basidiomycete genomes demonstrates inadequacy of the white-rot/brown-rot paradigm for wood decay fungi.</title>
        <authorList>
            <person name="Riley R."/>
            <person name="Salamov A.A."/>
            <person name="Brown D.W."/>
            <person name="Nagy L.G."/>
            <person name="Floudas D."/>
            <person name="Held B.W."/>
            <person name="Levasseur A."/>
            <person name="Lombard V."/>
            <person name="Morin E."/>
            <person name="Otillar R."/>
            <person name="Lindquist E.A."/>
            <person name="Sun H."/>
            <person name="LaButti K.M."/>
            <person name="Schmutz J."/>
            <person name="Jabbour D."/>
            <person name="Luo H."/>
            <person name="Baker S.E."/>
            <person name="Pisabarro A.G."/>
            <person name="Walton J.D."/>
            <person name="Blanchette R.A."/>
            <person name="Henrissat B."/>
            <person name="Martin F."/>
            <person name="Cullen D."/>
            <person name="Hibbett D.S."/>
            <person name="Grigoriev I.V."/>
        </authorList>
    </citation>
    <scope>NUCLEOTIDE SEQUENCE [LARGE SCALE GENOMIC DNA]</scope>
    <source>
        <strain evidence="3">CBS 339.88</strain>
    </source>
</reference>
<protein>
    <recommendedName>
        <fullName evidence="1">F-box domain-containing protein</fullName>
    </recommendedName>
</protein>
<dbReference type="InterPro" id="IPR036047">
    <property type="entry name" value="F-box-like_dom_sf"/>
</dbReference>
<dbReference type="OrthoDB" id="3005567at2759"/>
<dbReference type="HOGENOM" id="CLU_046749_0_0_1"/>
<evidence type="ECO:0000313" key="3">
    <source>
        <dbReference type="Proteomes" id="UP000027222"/>
    </source>
</evidence>
<evidence type="ECO:0000259" key="1">
    <source>
        <dbReference type="Pfam" id="PF00646"/>
    </source>
</evidence>
<dbReference type="SUPFAM" id="SSF81383">
    <property type="entry name" value="F-box domain"/>
    <property type="match status" value="1"/>
</dbReference>
<dbReference type="CDD" id="cd09917">
    <property type="entry name" value="F-box_SF"/>
    <property type="match status" value="1"/>
</dbReference>
<dbReference type="EMBL" id="KL142377">
    <property type="protein sequence ID" value="KDR77062.1"/>
    <property type="molecule type" value="Genomic_DNA"/>
</dbReference>
<keyword evidence="3" id="KW-1185">Reference proteome</keyword>
<feature type="domain" description="F-box" evidence="1">
    <location>
        <begin position="6"/>
        <end position="37"/>
    </location>
</feature>
<dbReference type="STRING" id="685588.A0A067T412"/>
<proteinExistence type="predicted"/>
<accession>A0A067T412</accession>
<name>A0A067T412_GALM3</name>
<evidence type="ECO:0000313" key="2">
    <source>
        <dbReference type="EMBL" id="KDR77062.1"/>
    </source>
</evidence>
<dbReference type="AlphaFoldDB" id="A0A067T412"/>
<dbReference type="InterPro" id="IPR001810">
    <property type="entry name" value="F-box_dom"/>
</dbReference>
<organism evidence="2 3">
    <name type="scientific">Galerina marginata (strain CBS 339.88)</name>
    <dbReference type="NCBI Taxonomy" id="685588"/>
    <lineage>
        <taxon>Eukaryota</taxon>
        <taxon>Fungi</taxon>
        <taxon>Dikarya</taxon>
        <taxon>Basidiomycota</taxon>
        <taxon>Agaricomycotina</taxon>
        <taxon>Agaricomycetes</taxon>
        <taxon>Agaricomycetidae</taxon>
        <taxon>Agaricales</taxon>
        <taxon>Agaricineae</taxon>
        <taxon>Strophariaceae</taxon>
        <taxon>Galerina</taxon>
    </lineage>
</organism>
<sequence>MTGTNNLNIDVLEIIFCFLSGNDLPSVALVSRSFLAAVIPRLYSTISYRMRQAKGYSTGETMSPFAAVVAHPHLAVHVRSIEIRSVPNVNSSVHSRFVRECRDTLRLCKNIRKFQCTVPNVLSIFLPALQEKERLTFIRVYANLTTDQTKMLVKIQKLQTLSLEFASWHIVHLLPSWTRSLSSTLTSLTLFMISELNEGIFEPMLGNLPNLLGLHVVGCPKLDHVMILGHLSRTPFLQSLSLTTTETSKILQLPPPPLRCLKHLAFDTRYTMQPSPSPMILAAILEHIKFSSPALVSFVIKMPERKVIVGDPFVKQLVESHGHSLKRLAFLEEASVPRLRR</sequence>
<dbReference type="Gene3D" id="3.80.10.10">
    <property type="entry name" value="Ribonuclease Inhibitor"/>
    <property type="match status" value="1"/>
</dbReference>
<dbReference type="Proteomes" id="UP000027222">
    <property type="component" value="Unassembled WGS sequence"/>
</dbReference>
<dbReference type="SUPFAM" id="SSF52047">
    <property type="entry name" value="RNI-like"/>
    <property type="match status" value="1"/>
</dbReference>